<dbReference type="AlphaFoldDB" id="A0A8K0T0J0"/>
<accession>A0A8K0T0J0</accession>
<reference evidence="1" key="1">
    <citation type="journal article" date="2021" name="Nat. Commun.">
        <title>Genetic determinants of endophytism in the Arabidopsis root mycobiome.</title>
        <authorList>
            <person name="Mesny F."/>
            <person name="Miyauchi S."/>
            <person name="Thiergart T."/>
            <person name="Pickel B."/>
            <person name="Atanasova L."/>
            <person name="Karlsson M."/>
            <person name="Huettel B."/>
            <person name="Barry K.W."/>
            <person name="Haridas S."/>
            <person name="Chen C."/>
            <person name="Bauer D."/>
            <person name="Andreopoulos W."/>
            <person name="Pangilinan J."/>
            <person name="LaButti K."/>
            <person name="Riley R."/>
            <person name="Lipzen A."/>
            <person name="Clum A."/>
            <person name="Drula E."/>
            <person name="Henrissat B."/>
            <person name="Kohler A."/>
            <person name="Grigoriev I.V."/>
            <person name="Martin F.M."/>
            <person name="Hacquard S."/>
        </authorList>
    </citation>
    <scope>NUCLEOTIDE SEQUENCE</scope>
    <source>
        <strain evidence="1">MPI-CAGE-CH-0235</strain>
    </source>
</reference>
<proteinExistence type="predicted"/>
<dbReference type="EMBL" id="JAGPNK010000001">
    <property type="protein sequence ID" value="KAH7329495.1"/>
    <property type="molecule type" value="Genomic_DNA"/>
</dbReference>
<comment type="caution">
    <text evidence="1">The sequence shown here is derived from an EMBL/GenBank/DDBJ whole genome shotgun (WGS) entry which is preliminary data.</text>
</comment>
<organism evidence="1 2">
    <name type="scientific">Stachybotrys elegans</name>
    <dbReference type="NCBI Taxonomy" id="80388"/>
    <lineage>
        <taxon>Eukaryota</taxon>
        <taxon>Fungi</taxon>
        <taxon>Dikarya</taxon>
        <taxon>Ascomycota</taxon>
        <taxon>Pezizomycotina</taxon>
        <taxon>Sordariomycetes</taxon>
        <taxon>Hypocreomycetidae</taxon>
        <taxon>Hypocreales</taxon>
        <taxon>Stachybotryaceae</taxon>
        <taxon>Stachybotrys</taxon>
    </lineage>
</organism>
<keyword evidence="2" id="KW-1185">Reference proteome</keyword>
<name>A0A8K0T0J0_9HYPO</name>
<protein>
    <submittedName>
        <fullName evidence="1">Uncharacterized protein</fullName>
    </submittedName>
</protein>
<evidence type="ECO:0000313" key="2">
    <source>
        <dbReference type="Proteomes" id="UP000813444"/>
    </source>
</evidence>
<gene>
    <name evidence="1" type="ORF">B0I35DRAFT_46196</name>
</gene>
<dbReference type="Proteomes" id="UP000813444">
    <property type="component" value="Unassembled WGS sequence"/>
</dbReference>
<sequence length="201" mass="21710">MPHTYGSRSIVRLRLLQATASPSAIAEPHRRPHVGAPRQARMTGAEIWKKATAAAASASDEAQQARLEASCQLIVYVRVDPTRTARPRLRPVEMAALSLSLCALRCICPANQLHPRQPALYPLVPMDCAQSGVACTFSSALIQSSLPSQGPFWRAAAYGQHERPPPTLRSMNQAVSGAILPQQLHLTCCCLVLTKDPSKAT</sequence>
<evidence type="ECO:0000313" key="1">
    <source>
        <dbReference type="EMBL" id="KAH7329495.1"/>
    </source>
</evidence>